<gene>
    <name evidence="2" type="ORF">DSM106972_038930</name>
</gene>
<sequence>MSKTQLEELLSCLKALLEALDNPSDEDSDKDKPSGGSRGGASIEWKLINGYGPYPYLRFRHDGKYRSYYLKNLASDSK</sequence>
<comment type="caution">
    <text evidence="2">The sequence shown here is derived from an EMBL/GenBank/DDBJ whole genome shotgun (WGS) entry which is preliminary data.</text>
</comment>
<protein>
    <submittedName>
        <fullName evidence="2">Uncharacterized protein</fullName>
    </submittedName>
</protein>
<reference evidence="2" key="2">
    <citation type="journal article" date="2019" name="Genome Biol. Evol.">
        <title>Day and night: Metabolic profiles and evolutionary relationships of six axenic non-marine cyanobacteria.</title>
        <authorList>
            <person name="Will S.E."/>
            <person name="Henke P."/>
            <person name="Boedeker C."/>
            <person name="Huang S."/>
            <person name="Brinkmann H."/>
            <person name="Rohde M."/>
            <person name="Jarek M."/>
            <person name="Friedl T."/>
            <person name="Seufert S."/>
            <person name="Schumacher M."/>
            <person name="Overmann J."/>
            <person name="Neumann-Schaal M."/>
            <person name="Petersen J."/>
        </authorList>
    </citation>
    <scope>NUCLEOTIDE SEQUENCE [LARGE SCALE GENOMIC DNA]</scope>
    <source>
        <strain evidence="2">PCC 7102</strain>
    </source>
</reference>
<organism evidence="2 3">
    <name type="scientific">Dulcicalothrix desertica PCC 7102</name>
    <dbReference type="NCBI Taxonomy" id="232991"/>
    <lineage>
        <taxon>Bacteria</taxon>
        <taxon>Bacillati</taxon>
        <taxon>Cyanobacteriota</taxon>
        <taxon>Cyanophyceae</taxon>
        <taxon>Nostocales</taxon>
        <taxon>Calotrichaceae</taxon>
        <taxon>Dulcicalothrix</taxon>
    </lineage>
</organism>
<dbReference type="Proteomes" id="UP000271624">
    <property type="component" value="Unassembled WGS sequence"/>
</dbReference>
<accession>A0A433VG57</accession>
<evidence type="ECO:0000313" key="3">
    <source>
        <dbReference type="Proteomes" id="UP000271624"/>
    </source>
</evidence>
<evidence type="ECO:0000256" key="1">
    <source>
        <dbReference type="SAM" id="MobiDB-lite"/>
    </source>
</evidence>
<keyword evidence="3" id="KW-1185">Reference proteome</keyword>
<feature type="region of interest" description="Disordered" evidence="1">
    <location>
        <begin position="21"/>
        <end position="42"/>
    </location>
</feature>
<reference evidence="2" key="1">
    <citation type="submission" date="2018-12" db="EMBL/GenBank/DDBJ databases">
        <authorList>
            <person name="Will S."/>
            <person name="Neumann-Schaal M."/>
            <person name="Henke P."/>
        </authorList>
    </citation>
    <scope>NUCLEOTIDE SEQUENCE</scope>
    <source>
        <strain evidence="2">PCC 7102</strain>
    </source>
</reference>
<proteinExistence type="predicted"/>
<dbReference type="RefSeq" id="WP_233786932.1">
    <property type="nucleotide sequence ID" value="NZ_RSCL01000009.1"/>
</dbReference>
<evidence type="ECO:0000313" key="2">
    <source>
        <dbReference type="EMBL" id="RUT05072.1"/>
    </source>
</evidence>
<dbReference type="EMBL" id="RSCL01000009">
    <property type="protein sequence ID" value="RUT05072.1"/>
    <property type="molecule type" value="Genomic_DNA"/>
</dbReference>
<dbReference type="AlphaFoldDB" id="A0A433VG57"/>
<name>A0A433VG57_9CYAN</name>